<evidence type="ECO:0000313" key="9">
    <source>
        <dbReference type="Proteomes" id="UP000570851"/>
    </source>
</evidence>
<dbReference type="PANTHER" id="PTHR30582:SF2">
    <property type="entry name" value="L,D-TRANSPEPTIDASE YCIB-RELATED"/>
    <property type="match status" value="1"/>
</dbReference>
<evidence type="ECO:0000313" key="8">
    <source>
        <dbReference type="EMBL" id="MBC1303281.1"/>
    </source>
</evidence>
<evidence type="ECO:0000256" key="3">
    <source>
        <dbReference type="ARBA" id="ARBA00022960"/>
    </source>
</evidence>
<dbReference type="Pfam" id="PF03734">
    <property type="entry name" value="YkuD"/>
    <property type="match status" value="1"/>
</dbReference>
<feature type="active site" description="Proton donor/acceptor" evidence="6">
    <location>
        <position position="129"/>
    </location>
</feature>
<feature type="domain" description="L,D-TPase catalytic" evidence="7">
    <location>
        <begin position="56"/>
        <end position="169"/>
    </location>
</feature>
<dbReference type="EMBL" id="JACKZP010000056">
    <property type="protein sequence ID" value="MBC1303281.1"/>
    <property type="molecule type" value="Genomic_DNA"/>
</dbReference>
<evidence type="ECO:0000259" key="7">
    <source>
        <dbReference type="PROSITE" id="PS52029"/>
    </source>
</evidence>
<dbReference type="CDD" id="cd16913">
    <property type="entry name" value="YkuD_like"/>
    <property type="match status" value="1"/>
</dbReference>
<keyword evidence="9" id="KW-1185">Reference proteome</keyword>
<dbReference type="InterPro" id="IPR038063">
    <property type="entry name" value="Transpep_catalytic_dom"/>
</dbReference>
<dbReference type="PANTHER" id="PTHR30582">
    <property type="entry name" value="L,D-TRANSPEPTIDASE"/>
    <property type="match status" value="1"/>
</dbReference>
<dbReference type="InterPro" id="IPR005490">
    <property type="entry name" value="LD_TPept_cat_dom"/>
</dbReference>
<keyword evidence="2" id="KW-0808">Transferase</keyword>
<reference evidence="8 9" key="1">
    <citation type="submission" date="2019-11" db="EMBL/GenBank/DDBJ databases">
        <title>Comparison of genomes from free-living endosymbiotic cyanobacteria isolated from Azolla.</title>
        <authorList>
            <person name="Thiel T."/>
            <person name="Pratte B."/>
        </authorList>
    </citation>
    <scope>NUCLEOTIDE SEQUENCE [LARGE SCALE GENOMIC DNA]</scope>
    <source>
        <strain evidence="8 9">N2B</strain>
    </source>
</reference>
<dbReference type="Gene3D" id="2.40.440.10">
    <property type="entry name" value="L,D-transpeptidase catalytic domain-like"/>
    <property type="match status" value="1"/>
</dbReference>
<organism evidence="8 9">
    <name type="scientific">Trichormus variabilis N2B</name>
    <dbReference type="NCBI Taxonomy" id="2681315"/>
    <lineage>
        <taxon>Bacteria</taxon>
        <taxon>Bacillati</taxon>
        <taxon>Cyanobacteriota</taxon>
        <taxon>Cyanophyceae</taxon>
        <taxon>Nostocales</taxon>
        <taxon>Nostocaceae</taxon>
        <taxon>Trichormus</taxon>
    </lineage>
</organism>
<feature type="active site" description="Nucleophile" evidence="6">
    <location>
        <position position="145"/>
    </location>
</feature>
<proteinExistence type="predicted"/>
<keyword evidence="5 6" id="KW-0961">Cell wall biogenesis/degradation</keyword>
<dbReference type="PROSITE" id="PS52029">
    <property type="entry name" value="LD_TPASE"/>
    <property type="match status" value="1"/>
</dbReference>
<accession>A0ABR6SAR0</accession>
<evidence type="ECO:0000256" key="4">
    <source>
        <dbReference type="ARBA" id="ARBA00022984"/>
    </source>
</evidence>
<dbReference type="GeneID" id="58725136"/>
<dbReference type="SUPFAM" id="SSF141523">
    <property type="entry name" value="L,D-transpeptidase catalytic domain-like"/>
    <property type="match status" value="1"/>
</dbReference>
<evidence type="ECO:0000256" key="6">
    <source>
        <dbReference type="PROSITE-ProRule" id="PRU01373"/>
    </source>
</evidence>
<keyword evidence="4 6" id="KW-0573">Peptidoglycan synthesis</keyword>
<sequence>MKSLIYLDWKRGLKMFVASATLSLSMVSTGSGEALAISTPQKIENTIETLQKSDQRWIQINLANQRLTAWEGGKPVYAIVISSGKRSTPTRIGSFKIQSKHKSTRMRGRNYDVPNVPYAMFYSGNYGIHGAYWHKKFGTPVSNGCVNLAPNHAKWLFNWASLGTPVVIQK</sequence>
<comment type="caution">
    <text evidence="8">The sequence shown here is derived from an EMBL/GenBank/DDBJ whole genome shotgun (WGS) entry which is preliminary data.</text>
</comment>
<dbReference type="RefSeq" id="WP_011319229.1">
    <property type="nucleotide sequence ID" value="NZ_JACKZP010000056.1"/>
</dbReference>
<evidence type="ECO:0000256" key="2">
    <source>
        <dbReference type="ARBA" id="ARBA00022679"/>
    </source>
</evidence>
<comment type="pathway">
    <text evidence="1 6">Cell wall biogenesis; peptidoglycan biosynthesis.</text>
</comment>
<dbReference type="InterPro" id="IPR050979">
    <property type="entry name" value="LD-transpeptidase"/>
</dbReference>
<gene>
    <name evidence="8" type="ORF">GNE12_15305</name>
</gene>
<keyword evidence="3 6" id="KW-0133">Cell shape</keyword>
<evidence type="ECO:0000256" key="5">
    <source>
        <dbReference type="ARBA" id="ARBA00023316"/>
    </source>
</evidence>
<dbReference type="Proteomes" id="UP000570851">
    <property type="component" value="Unassembled WGS sequence"/>
</dbReference>
<name>A0ABR6SAR0_ANAVA</name>
<evidence type="ECO:0000256" key="1">
    <source>
        <dbReference type="ARBA" id="ARBA00004752"/>
    </source>
</evidence>
<protein>
    <submittedName>
        <fullName evidence="8">L,D-transpeptidase</fullName>
    </submittedName>
</protein>